<feature type="compositionally biased region" description="Gly residues" evidence="1">
    <location>
        <begin position="36"/>
        <end position="46"/>
    </location>
</feature>
<dbReference type="Proteomes" id="UP001500466">
    <property type="component" value="Unassembled WGS sequence"/>
</dbReference>
<feature type="region of interest" description="Disordered" evidence="1">
    <location>
        <begin position="94"/>
        <end position="116"/>
    </location>
</feature>
<name>A0ABP9IAE8_9ACTN</name>
<gene>
    <name evidence="3" type="ORF">GCM10023205_76150</name>
</gene>
<keyword evidence="2" id="KW-1133">Transmembrane helix</keyword>
<dbReference type="RefSeq" id="WP_345680438.1">
    <property type="nucleotide sequence ID" value="NZ_BAABHS010000047.1"/>
</dbReference>
<feature type="compositionally biased region" description="Low complexity" evidence="1">
    <location>
        <begin position="47"/>
        <end position="64"/>
    </location>
</feature>
<organism evidence="3 4">
    <name type="scientific">Yinghuangia aomiensis</name>
    <dbReference type="NCBI Taxonomy" id="676205"/>
    <lineage>
        <taxon>Bacteria</taxon>
        <taxon>Bacillati</taxon>
        <taxon>Actinomycetota</taxon>
        <taxon>Actinomycetes</taxon>
        <taxon>Kitasatosporales</taxon>
        <taxon>Streptomycetaceae</taxon>
        <taxon>Yinghuangia</taxon>
    </lineage>
</organism>
<dbReference type="EMBL" id="BAABHS010000047">
    <property type="protein sequence ID" value="GAA4992403.1"/>
    <property type="molecule type" value="Genomic_DNA"/>
</dbReference>
<accession>A0ABP9IAE8</accession>
<comment type="caution">
    <text evidence="3">The sequence shown here is derived from an EMBL/GenBank/DDBJ whole genome shotgun (WGS) entry which is preliminary data.</text>
</comment>
<evidence type="ECO:0000256" key="2">
    <source>
        <dbReference type="SAM" id="Phobius"/>
    </source>
</evidence>
<evidence type="ECO:0000256" key="1">
    <source>
        <dbReference type="SAM" id="MobiDB-lite"/>
    </source>
</evidence>
<sequence length="203" mass="20331">MSNQPKWAWWVVGIVIPLIGIVVSIQLATKSDSGGSADGSSGGSADGKGSAQSANTAAPQAAGNPGSGSNPTAPAAGQPAKVLAGPTKVTLSSGSNYVDLDGSSPVPRPAGKGADATVGFNVPPPSLDVPGSGNVLALAGNQDAEPTRDECSRAIGKNGTYTSGEMTVGTRYCLQTDEGHIAYLRVATVPTYTSVTFDVTVWE</sequence>
<keyword evidence="2" id="KW-0812">Transmembrane</keyword>
<evidence type="ECO:0000313" key="3">
    <source>
        <dbReference type="EMBL" id="GAA4992403.1"/>
    </source>
</evidence>
<evidence type="ECO:0000313" key="4">
    <source>
        <dbReference type="Proteomes" id="UP001500466"/>
    </source>
</evidence>
<keyword evidence="2" id="KW-0472">Membrane</keyword>
<feature type="transmembrane region" description="Helical" evidence="2">
    <location>
        <begin position="7"/>
        <end position="28"/>
    </location>
</feature>
<proteinExistence type="predicted"/>
<protein>
    <recommendedName>
        <fullName evidence="5">Secreted protein</fullName>
    </recommendedName>
</protein>
<feature type="region of interest" description="Disordered" evidence="1">
    <location>
        <begin position="30"/>
        <end position="80"/>
    </location>
</feature>
<reference evidence="4" key="1">
    <citation type="journal article" date="2019" name="Int. J. Syst. Evol. Microbiol.">
        <title>The Global Catalogue of Microorganisms (GCM) 10K type strain sequencing project: providing services to taxonomists for standard genome sequencing and annotation.</title>
        <authorList>
            <consortium name="The Broad Institute Genomics Platform"/>
            <consortium name="The Broad Institute Genome Sequencing Center for Infectious Disease"/>
            <person name="Wu L."/>
            <person name="Ma J."/>
        </authorList>
    </citation>
    <scope>NUCLEOTIDE SEQUENCE [LARGE SCALE GENOMIC DNA]</scope>
    <source>
        <strain evidence="4">JCM 17986</strain>
    </source>
</reference>
<evidence type="ECO:0008006" key="5">
    <source>
        <dbReference type="Google" id="ProtNLM"/>
    </source>
</evidence>
<keyword evidence="4" id="KW-1185">Reference proteome</keyword>